<reference evidence="2" key="1">
    <citation type="submission" date="2021-06" db="EMBL/GenBank/DDBJ databases">
        <authorList>
            <person name="Hodson N. C."/>
            <person name="Mongue J. A."/>
            <person name="Jaron S. K."/>
        </authorList>
    </citation>
    <scope>NUCLEOTIDE SEQUENCE</scope>
</reference>
<keyword evidence="1" id="KW-0812">Transmembrane</keyword>
<accession>A0A8J2PBM1</accession>
<organism evidence="2 3">
    <name type="scientific">Allacma fusca</name>
    <dbReference type="NCBI Taxonomy" id="39272"/>
    <lineage>
        <taxon>Eukaryota</taxon>
        <taxon>Metazoa</taxon>
        <taxon>Ecdysozoa</taxon>
        <taxon>Arthropoda</taxon>
        <taxon>Hexapoda</taxon>
        <taxon>Collembola</taxon>
        <taxon>Symphypleona</taxon>
        <taxon>Sminthuridae</taxon>
        <taxon>Allacma</taxon>
    </lineage>
</organism>
<dbReference type="EMBL" id="CAJVCH010205362">
    <property type="protein sequence ID" value="CAG7731076.1"/>
    <property type="molecule type" value="Genomic_DNA"/>
</dbReference>
<comment type="caution">
    <text evidence="2">The sequence shown here is derived from an EMBL/GenBank/DDBJ whole genome shotgun (WGS) entry which is preliminary data.</text>
</comment>
<name>A0A8J2PBM1_9HEXA</name>
<keyword evidence="1" id="KW-0472">Membrane</keyword>
<evidence type="ECO:0000313" key="2">
    <source>
        <dbReference type="EMBL" id="CAG7731076.1"/>
    </source>
</evidence>
<proteinExistence type="predicted"/>
<keyword evidence="1" id="KW-1133">Transmembrane helix</keyword>
<protein>
    <submittedName>
        <fullName evidence="2">Uncharacterized protein</fullName>
    </submittedName>
</protein>
<evidence type="ECO:0000313" key="3">
    <source>
        <dbReference type="Proteomes" id="UP000708208"/>
    </source>
</evidence>
<dbReference type="Proteomes" id="UP000708208">
    <property type="component" value="Unassembled WGS sequence"/>
</dbReference>
<evidence type="ECO:0000256" key="1">
    <source>
        <dbReference type="SAM" id="Phobius"/>
    </source>
</evidence>
<dbReference type="AlphaFoldDB" id="A0A8J2PBM1"/>
<keyword evidence="3" id="KW-1185">Reference proteome</keyword>
<sequence>MSRNILKRAKEYEYLDSECYERIFHGNQACMGYRLIIDAIGIKFMMDDRKRSLYIRSKEGILPTSTYSGISRHYPGIIEPFNYISSSLDSGGFTFIWEANRKKNTEKEGQQYAQNTRESKPIYAGKEVKISTTREIMALSINLLAFGLSLAVFCLIIEFIDVRYRRRNVDDRIFW</sequence>
<gene>
    <name evidence="2" type="ORF">AFUS01_LOCUS19685</name>
</gene>
<feature type="transmembrane region" description="Helical" evidence="1">
    <location>
        <begin position="136"/>
        <end position="160"/>
    </location>
</feature>